<dbReference type="Proteomes" id="UP000835052">
    <property type="component" value="Unassembled WGS sequence"/>
</dbReference>
<dbReference type="AlphaFoldDB" id="A0A8S1GQY2"/>
<sequence>MSNQRGCSVATYRYSSECRAQMDRPTYSYPQQSGKYEGFLGANVQARAYSEKRTSSDFARSDVDLRCFSALDCTWQNVDDDYLNWVVGLGSVDPAKLALITGSQYLPGSFDTSFLILASDPKPSPHDGQLVSIAIGCQQSAGILSFRFWRSRARIFGNEPKLDVCTRKYLEAELENCMTVVPTTNHTIVASVPPILEPFVIVLRGYNFENEPEGGLIILDEIEYSAHVDQPENCVSKVIDSDVIEPISAEAKFEEAPRIVSGDTDRYVLESVEFTISDSPRAYLGFKKYIATKGLHLSLCENGERKKCFWSTSDKIQKNSARKWKKEIVFLPSHVSKFFFIAWQAQNETLNHGQVGLTEIAIFSDSKAEKPLC</sequence>
<comment type="caution">
    <text evidence="1">The sequence shown here is derived from an EMBL/GenBank/DDBJ whole genome shotgun (WGS) entry which is preliminary data.</text>
</comment>
<evidence type="ECO:0000313" key="1">
    <source>
        <dbReference type="EMBL" id="CAD6185148.1"/>
    </source>
</evidence>
<name>A0A8S1GQY2_9PELO</name>
<keyword evidence="2" id="KW-1185">Reference proteome</keyword>
<proteinExistence type="predicted"/>
<evidence type="ECO:0000313" key="2">
    <source>
        <dbReference type="Proteomes" id="UP000835052"/>
    </source>
</evidence>
<dbReference type="OrthoDB" id="5856014at2759"/>
<gene>
    <name evidence="1" type="ORF">CAUJ_LOCUS1067</name>
</gene>
<protein>
    <recommendedName>
        <fullName evidence="3">MAM domain-containing protein</fullName>
    </recommendedName>
</protein>
<evidence type="ECO:0008006" key="3">
    <source>
        <dbReference type="Google" id="ProtNLM"/>
    </source>
</evidence>
<organism evidence="1 2">
    <name type="scientific">Caenorhabditis auriculariae</name>
    <dbReference type="NCBI Taxonomy" id="2777116"/>
    <lineage>
        <taxon>Eukaryota</taxon>
        <taxon>Metazoa</taxon>
        <taxon>Ecdysozoa</taxon>
        <taxon>Nematoda</taxon>
        <taxon>Chromadorea</taxon>
        <taxon>Rhabditida</taxon>
        <taxon>Rhabditina</taxon>
        <taxon>Rhabditomorpha</taxon>
        <taxon>Rhabditoidea</taxon>
        <taxon>Rhabditidae</taxon>
        <taxon>Peloderinae</taxon>
        <taxon>Caenorhabditis</taxon>
    </lineage>
</organism>
<dbReference type="EMBL" id="CAJGYM010000002">
    <property type="protein sequence ID" value="CAD6185148.1"/>
    <property type="molecule type" value="Genomic_DNA"/>
</dbReference>
<accession>A0A8S1GQY2</accession>
<reference evidence="1" key="1">
    <citation type="submission" date="2020-10" db="EMBL/GenBank/DDBJ databases">
        <authorList>
            <person name="Kikuchi T."/>
        </authorList>
    </citation>
    <scope>NUCLEOTIDE SEQUENCE</scope>
    <source>
        <strain evidence="1">NKZ352</strain>
    </source>
</reference>